<dbReference type="GO" id="GO:0010265">
    <property type="term" value="P:SCF complex assembly"/>
    <property type="evidence" value="ECO:0007669"/>
    <property type="project" value="InterPro"/>
</dbReference>
<keyword evidence="2" id="KW-0677">Repeat</keyword>
<evidence type="ECO:0000259" key="4">
    <source>
        <dbReference type="Pfam" id="PF08623"/>
    </source>
</evidence>
<dbReference type="InterPro" id="IPR011989">
    <property type="entry name" value="ARM-like"/>
</dbReference>
<name>A0A9P1N8E6_9PELO</name>
<proteinExistence type="inferred from homology"/>
<evidence type="ECO:0000256" key="1">
    <source>
        <dbReference type="ARBA" id="ARBA00007657"/>
    </source>
</evidence>
<keyword evidence="6" id="KW-1185">Reference proteome</keyword>
<feature type="domain" description="TATA-binding protein interacting (TIP20)" evidence="4">
    <location>
        <begin position="201"/>
        <end position="366"/>
    </location>
</feature>
<comment type="caution">
    <text evidence="5">The sequence shown here is derived from an EMBL/GenBank/DDBJ whole genome shotgun (WGS) entry which is preliminary data.</text>
</comment>
<dbReference type="InterPro" id="IPR016024">
    <property type="entry name" value="ARM-type_fold"/>
</dbReference>
<dbReference type="OrthoDB" id="6260732at2759"/>
<comment type="similarity">
    <text evidence="1">Belongs to the CAND family.</text>
</comment>
<dbReference type="InterPro" id="IPR039852">
    <property type="entry name" value="CAND1/CAND2"/>
</dbReference>
<sequence>MSPEKSIIFSPEQLAVEAFGSTSEELKGAAAQALGALAVGNLQIYLPFILEKIRESPRKQYLLLHALKEIIVWESAETSTKVNELFRTAIPDIWDMLIGNAGGQEDGTRNVVAECLGRLCSFDPINLLPKLEVHVDSPDSNVRSTIVSSIKFMISNDKRAADSVLQRHIGRFLGKVKDEDLNVRRVALVVLNSAAHNKPALIRDLLSQLLPAIYEETQMRFDLIREVQMGPFKHQVDDGLDLRKSAYECMYTLLENCSDRIDTNEFLTIMEIGLKDQNNDVKLLNYLTIQKIASIAPGQLLQRLDKICEPLKQQLFVKPKGNAVKQDLEKIEELKKAVIRVVFTLKVKLPDVERQQQFLDLYNTVKHNKELQTISEAVVRESQRAVIYDVPMETL</sequence>
<evidence type="ECO:0000313" key="5">
    <source>
        <dbReference type="EMBL" id="CAI5451602.1"/>
    </source>
</evidence>
<keyword evidence="3" id="KW-0833">Ubl conjugation pathway</keyword>
<dbReference type="SUPFAM" id="SSF48371">
    <property type="entry name" value="ARM repeat"/>
    <property type="match status" value="1"/>
</dbReference>
<gene>
    <name evidence="5" type="ORF">CAMP_LOCUS14239</name>
</gene>
<evidence type="ECO:0000256" key="2">
    <source>
        <dbReference type="ARBA" id="ARBA00022737"/>
    </source>
</evidence>
<reference evidence="5" key="1">
    <citation type="submission" date="2022-11" db="EMBL/GenBank/DDBJ databases">
        <authorList>
            <person name="Kikuchi T."/>
        </authorList>
    </citation>
    <scope>NUCLEOTIDE SEQUENCE</scope>
    <source>
        <strain evidence="5">PS1010</strain>
    </source>
</reference>
<dbReference type="InterPro" id="IPR013932">
    <property type="entry name" value="TATA-bd_TIP120"/>
</dbReference>
<organism evidence="5 6">
    <name type="scientific">Caenorhabditis angaria</name>
    <dbReference type="NCBI Taxonomy" id="860376"/>
    <lineage>
        <taxon>Eukaryota</taxon>
        <taxon>Metazoa</taxon>
        <taxon>Ecdysozoa</taxon>
        <taxon>Nematoda</taxon>
        <taxon>Chromadorea</taxon>
        <taxon>Rhabditida</taxon>
        <taxon>Rhabditina</taxon>
        <taxon>Rhabditomorpha</taxon>
        <taxon>Rhabditoidea</taxon>
        <taxon>Rhabditidae</taxon>
        <taxon>Peloderinae</taxon>
        <taxon>Caenorhabditis</taxon>
    </lineage>
</organism>
<dbReference type="EMBL" id="CANHGI010000005">
    <property type="protein sequence ID" value="CAI5451602.1"/>
    <property type="molecule type" value="Genomic_DNA"/>
</dbReference>
<dbReference type="Pfam" id="PF08623">
    <property type="entry name" value="TIP120"/>
    <property type="match status" value="1"/>
</dbReference>
<dbReference type="PANTHER" id="PTHR12696">
    <property type="entry name" value="TIP120"/>
    <property type="match status" value="1"/>
</dbReference>
<evidence type="ECO:0000256" key="3">
    <source>
        <dbReference type="ARBA" id="ARBA00022786"/>
    </source>
</evidence>
<protein>
    <recommendedName>
        <fullName evidence="4">TATA-binding protein interacting (TIP20) domain-containing protein</fullName>
    </recommendedName>
</protein>
<dbReference type="AlphaFoldDB" id="A0A9P1N8E6"/>
<accession>A0A9P1N8E6</accession>
<evidence type="ECO:0000313" key="6">
    <source>
        <dbReference type="Proteomes" id="UP001152747"/>
    </source>
</evidence>
<dbReference type="Proteomes" id="UP001152747">
    <property type="component" value="Unassembled WGS sequence"/>
</dbReference>
<dbReference type="Gene3D" id="1.25.10.10">
    <property type="entry name" value="Leucine-rich Repeat Variant"/>
    <property type="match status" value="1"/>
</dbReference>